<dbReference type="InterPro" id="IPR032675">
    <property type="entry name" value="LRR_dom_sf"/>
</dbReference>
<keyword evidence="1" id="KW-0433">Leucine-rich repeat</keyword>
<name>A0ABM3H487_9MYRT</name>
<reference evidence="6" key="1">
    <citation type="submission" date="2025-08" db="UniProtKB">
        <authorList>
            <consortium name="RefSeq"/>
        </authorList>
    </citation>
    <scope>IDENTIFICATION</scope>
    <source>
        <tissue evidence="6">Leaf</tissue>
    </source>
</reference>
<dbReference type="SUPFAM" id="SSF52058">
    <property type="entry name" value="L domain-like"/>
    <property type="match status" value="1"/>
</dbReference>
<organism evidence="5 6">
    <name type="scientific">Rhodamnia argentea</name>
    <dbReference type="NCBI Taxonomy" id="178133"/>
    <lineage>
        <taxon>Eukaryota</taxon>
        <taxon>Viridiplantae</taxon>
        <taxon>Streptophyta</taxon>
        <taxon>Embryophyta</taxon>
        <taxon>Tracheophyta</taxon>
        <taxon>Spermatophyta</taxon>
        <taxon>Magnoliopsida</taxon>
        <taxon>eudicotyledons</taxon>
        <taxon>Gunneridae</taxon>
        <taxon>Pentapetalae</taxon>
        <taxon>rosids</taxon>
        <taxon>malvids</taxon>
        <taxon>Myrtales</taxon>
        <taxon>Myrtaceae</taxon>
        <taxon>Myrtoideae</taxon>
        <taxon>Myrteae</taxon>
        <taxon>Australasian group</taxon>
        <taxon>Rhodamnia</taxon>
    </lineage>
</organism>
<dbReference type="Pfam" id="PF23282">
    <property type="entry name" value="WHD_ROQ1"/>
    <property type="match status" value="1"/>
</dbReference>
<dbReference type="SUPFAM" id="SSF52047">
    <property type="entry name" value="RNI-like"/>
    <property type="match status" value="1"/>
</dbReference>
<gene>
    <name evidence="6" type="primary">LOC115732760</name>
</gene>
<dbReference type="Gene3D" id="3.40.1170.20">
    <property type="entry name" value="tRNA intron endonuclease, N-terminal domain"/>
    <property type="match status" value="1"/>
</dbReference>
<evidence type="ECO:0000313" key="6">
    <source>
        <dbReference type="RefSeq" id="XP_048131425.1"/>
    </source>
</evidence>
<dbReference type="InterPro" id="IPR044974">
    <property type="entry name" value="Disease_R_plants"/>
</dbReference>
<keyword evidence="5" id="KW-1185">Reference proteome</keyword>
<evidence type="ECO:0000313" key="5">
    <source>
        <dbReference type="Proteomes" id="UP000827889"/>
    </source>
</evidence>
<keyword evidence="2" id="KW-0677">Repeat</keyword>
<dbReference type="Pfam" id="PF00931">
    <property type="entry name" value="NB-ARC"/>
    <property type="match status" value="1"/>
</dbReference>
<dbReference type="GeneID" id="115732760"/>
<dbReference type="InterPro" id="IPR042197">
    <property type="entry name" value="Apaf_helical"/>
</dbReference>
<evidence type="ECO:0000256" key="2">
    <source>
        <dbReference type="ARBA" id="ARBA00022737"/>
    </source>
</evidence>
<dbReference type="Gene3D" id="1.10.8.430">
    <property type="entry name" value="Helical domain of apoptotic protease-activating factors"/>
    <property type="match status" value="1"/>
</dbReference>
<evidence type="ECO:0000256" key="1">
    <source>
        <dbReference type="ARBA" id="ARBA00022614"/>
    </source>
</evidence>
<dbReference type="PANTHER" id="PTHR11017:SF570">
    <property type="entry name" value="DISEASE RESISTANCE PROTEIN (TIR-NBS CLASS)-RELATED"/>
    <property type="match status" value="1"/>
</dbReference>
<dbReference type="InterPro" id="IPR002182">
    <property type="entry name" value="NB-ARC"/>
</dbReference>
<feature type="domain" description="Disease resistance protein Roq1-like winged-helix" evidence="4">
    <location>
        <begin position="212"/>
        <end position="281"/>
    </location>
</feature>
<dbReference type="Proteomes" id="UP000827889">
    <property type="component" value="Chromosome 3"/>
</dbReference>
<accession>A0ABM3H487</accession>
<protein>
    <submittedName>
        <fullName evidence="6">Disease resistance protein Roq1-like</fullName>
    </submittedName>
</protein>
<sequence>MGGIGKTTLAKAIYNKLTDRFENRSFIADIRESWKRNGAHYVQNQLIYDILKRKAQNEDEGAKYISSNFKGKKVLLLLDDVDDDVQLKRLAGNRDWFFSGSMVIITTRDERILQKFGVDYAYEHKEMDKYQSLILFSKHAFQRDSPPRDFDDLTQVVVSTTGGLPLTLEVLGSLLCKREPAHSRSTIDKLKKVPHKEVQKKLWISYEVLEYEQQQIFLDIACFFIGFNRRTVSYMWDACGFFPDEGIEVLRSMSLIKVGDDHKFRMHDQLRDLGREIVREENRREPRNRSRLWDFEEVEKVLKKNKGTEKIEAIFLSKGSSEGSGKAAERDGAIHTEGQFKKLTGLRFLHVEGAHLSGDFEDSVEGLTWLRWPNCPANFEVKNYHATELVVLELSRSKINESWQGWSSFMMAKKLKFLDLSHCESLEDTNFLSAFKNLEVLILRFCGGLQQIDSSIGDMKALLRLELCFRTSLTELPAEIGKLRALEQLLPQHTRALSALPDSIGRLQNLDTLNISWSGVRELPSSIGRLRKLRHLDASCCRDPQGEMPESMGSLENLEILNISEAGVEELPIGIGRLRKLRDLDASYCKNLRGEMTDRSIGGLSCLQRLDFCGCEELQSLPDLPSSLTYLDVTCRSRRLPSLSRLTHLKELRVSDCEFLECIQEEPTDVEQSELPQSKLEVLEIGCCPLIETLDVSRFNHLRTLSADSCHNLIEVRGLDKLIHLESLTINCCDSIERLDLPKSEGLKRLVGVLGKAEHHYLHFD</sequence>
<dbReference type="Gene3D" id="3.40.50.300">
    <property type="entry name" value="P-loop containing nucleotide triphosphate hydrolases"/>
    <property type="match status" value="1"/>
</dbReference>
<dbReference type="PANTHER" id="PTHR11017">
    <property type="entry name" value="LEUCINE-RICH REPEAT-CONTAINING PROTEIN"/>
    <property type="match status" value="1"/>
</dbReference>
<dbReference type="InterPro" id="IPR027417">
    <property type="entry name" value="P-loop_NTPase"/>
</dbReference>
<dbReference type="RefSeq" id="XP_048131425.1">
    <property type="nucleotide sequence ID" value="XM_048275468.1"/>
</dbReference>
<dbReference type="InterPro" id="IPR058192">
    <property type="entry name" value="WHD_ROQ1-like"/>
</dbReference>
<dbReference type="PRINTS" id="PR00364">
    <property type="entry name" value="DISEASERSIST"/>
</dbReference>
<dbReference type="SUPFAM" id="SSF52540">
    <property type="entry name" value="P-loop containing nucleoside triphosphate hydrolases"/>
    <property type="match status" value="1"/>
</dbReference>
<evidence type="ECO:0000259" key="3">
    <source>
        <dbReference type="Pfam" id="PF00931"/>
    </source>
</evidence>
<evidence type="ECO:0000259" key="4">
    <source>
        <dbReference type="Pfam" id="PF23282"/>
    </source>
</evidence>
<proteinExistence type="predicted"/>
<dbReference type="Gene3D" id="3.80.10.10">
    <property type="entry name" value="Ribonuclease Inhibitor"/>
    <property type="match status" value="2"/>
</dbReference>
<feature type="domain" description="NB-ARC" evidence="3">
    <location>
        <begin position="1"/>
        <end position="144"/>
    </location>
</feature>